<dbReference type="STRING" id="1612202.SAMN05421734_10648"/>
<dbReference type="InterPro" id="IPR000182">
    <property type="entry name" value="GNAT_dom"/>
</dbReference>
<feature type="domain" description="N-acetyltransferase" evidence="1">
    <location>
        <begin position="1"/>
        <end position="131"/>
    </location>
</feature>
<evidence type="ECO:0000313" key="3">
    <source>
        <dbReference type="Proteomes" id="UP000242949"/>
    </source>
</evidence>
<dbReference type="AlphaFoldDB" id="A0A1G6KCY3"/>
<organism evidence="2 3">
    <name type="scientific">Pelagirhabdus alkalitolerans</name>
    <dbReference type="NCBI Taxonomy" id="1612202"/>
    <lineage>
        <taxon>Bacteria</taxon>
        <taxon>Bacillati</taxon>
        <taxon>Bacillota</taxon>
        <taxon>Bacilli</taxon>
        <taxon>Bacillales</taxon>
        <taxon>Bacillaceae</taxon>
        <taxon>Pelagirhabdus</taxon>
    </lineage>
</organism>
<dbReference type="RefSeq" id="WP_090795846.1">
    <property type="nucleotide sequence ID" value="NZ_FMYI01000006.1"/>
</dbReference>
<dbReference type="SUPFAM" id="SSF55729">
    <property type="entry name" value="Acyl-CoA N-acyltransferases (Nat)"/>
    <property type="match status" value="1"/>
</dbReference>
<dbReference type="GO" id="GO:0016747">
    <property type="term" value="F:acyltransferase activity, transferring groups other than amino-acyl groups"/>
    <property type="evidence" value="ECO:0007669"/>
    <property type="project" value="InterPro"/>
</dbReference>
<dbReference type="PROSITE" id="PS51186">
    <property type="entry name" value="GNAT"/>
    <property type="match status" value="1"/>
</dbReference>
<evidence type="ECO:0000259" key="1">
    <source>
        <dbReference type="PROSITE" id="PS51186"/>
    </source>
</evidence>
<dbReference type="EMBL" id="FMYI01000006">
    <property type="protein sequence ID" value="SDC28942.1"/>
    <property type="molecule type" value="Genomic_DNA"/>
</dbReference>
<dbReference type="Gene3D" id="3.40.630.30">
    <property type="match status" value="1"/>
</dbReference>
<dbReference type="OrthoDB" id="2425381at2"/>
<keyword evidence="3" id="KW-1185">Reference proteome</keyword>
<sequence length="195" mass="23424">MDWFEKLNDYFPIHEMKSKEHMDLLLKEKSDVYYKDEGIEHVMMYAEFESFIFIDYLYVSPSSRGKGLGHQLIEKLKGKNKPIILEVEPVDYSDTDSKKRLHFYKREGFTHAMSIGYNRRSLATKEEEPLEILYWSPTNADEETIYKQMKTMYEDIHTYKDEQIYGESYQDVEEVLSYDTEREADNIFENLKDRN</sequence>
<evidence type="ECO:0000313" key="2">
    <source>
        <dbReference type="EMBL" id="SDC28942.1"/>
    </source>
</evidence>
<proteinExistence type="predicted"/>
<accession>A0A1G6KCY3</accession>
<keyword evidence="2" id="KW-0808">Transferase</keyword>
<dbReference type="CDD" id="cd04301">
    <property type="entry name" value="NAT_SF"/>
    <property type="match status" value="1"/>
</dbReference>
<dbReference type="Proteomes" id="UP000242949">
    <property type="component" value="Unassembled WGS sequence"/>
</dbReference>
<dbReference type="InterPro" id="IPR016181">
    <property type="entry name" value="Acyl_CoA_acyltransferase"/>
</dbReference>
<name>A0A1G6KCY3_9BACI</name>
<dbReference type="Pfam" id="PF13508">
    <property type="entry name" value="Acetyltransf_7"/>
    <property type="match status" value="1"/>
</dbReference>
<protein>
    <submittedName>
        <fullName evidence="2">Acetyltransferase (GNAT) domain-containing protein</fullName>
    </submittedName>
</protein>
<gene>
    <name evidence="2" type="ORF">SAMN05421734_10648</name>
</gene>
<reference evidence="3" key="1">
    <citation type="submission" date="2016-09" db="EMBL/GenBank/DDBJ databases">
        <authorList>
            <person name="Varghese N."/>
            <person name="Submissions S."/>
        </authorList>
    </citation>
    <scope>NUCLEOTIDE SEQUENCE [LARGE SCALE GENOMIC DNA]</scope>
    <source>
        <strain evidence="3">S5</strain>
    </source>
</reference>